<dbReference type="Pfam" id="PF03134">
    <property type="entry name" value="TB2_DP1_HVA22"/>
    <property type="match status" value="1"/>
</dbReference>
<dbReference type="InterPro" id="IPR004345">
    <property type="entry name" value="TB2_DP1_HVA22"/>
</dbReference>
<dbReference type="OrthoDB" id="434647at2759"/>
<comment type="similarity">
    <text evidence="1">Belongs to the DP1 family.</text>
</comment>
<name>A0A6J1C2L3_MOMCH</name>
<protein>
    <recommendedName>
        <fullName evidence="1">HVA22-like protein</fullName>
    </recommendedName>
</protein>
<sequence>MKEGLEVMGSFISRTLLMAFGYVYPAYECYKIVERSSLEIFQLLFWCHYWIIVALLTVFERMGDPLISWLPLYNEAKLAFFIYLWHPKTKGTACMFRFVLRPFIAKHEAEIDHYLFELRLKAAEVAALFWHKTTSCSQTTIIDLLHNISSLPASQTRSKKNHKKDETELAAKATEPVSTMENRVTDDAEKNHKKDETELAAKATEPVSTMENRVTDDAEKVSSDEQSSKPKCQKWRFSDLFCAK</sequence>
<dbReference type="RefSeq" id="XP_022135839.1">
    <property type="nucleotide sequence ID" value="XM_022280147.1"/>
</dbReference>
<reference evidence="4" key="1">
    <citation type="submission" date="2025-08" db="UniProtKB">
        <authorList>
            <consortium name="RefSeq"/>
        </authorList>
    </citation>
    <scope>IDENTIFICATION</scope>
    <source>
        <strain evidence="4">OHB3-1</strain>
    </source>
</reference>
<keyword evidence="1" id="KW-0812">Transmembrane</keyword>
<dbReference type="AlphaFoldDB" id="A0A6J1C2L3"/>
<dbReference type="PANTHER" id="PTHR12300">
    <property type="entry name" value="HVA22-LIKE PROTEINS"/>
    <property type="match status" value="1"/>
</dbReference>
<accession>A0A6J1C2L3</accession>
<organism evidence="3 4">
    <name type="scientific">Momordica charantia</name>
    <name type="common">Bitter gourd</name>
    <name type="synonym">Balsam pear</name>
    <dbReference type="NCBI Taxonomy" id="3673"/>
    <lineage>
        <taxon>Eukaryota</taxon>
        <taxon>Viridiplantae</taxon>
        <taxon>Streptophyta</taxon>
        <taxon>Embryophyta</taxon>
        <taxon>Tracheophyta</taxon>
        <taxon>Spermatophyta</taxon>
        <taxon>Magnoliopsida</taxon>
        <taxon>eudicotyledons</taxon>
        <taxon>Gunneridae</taxon>
        <taxon>Pentapetalae</taxon>
        <taxon>rosids</taxon>
        <taxon>fabids</taxon>
        <taxon>Cucurbitales</taxon>
        <taxon>Cucurbitaceae</taxon>
        <taxon>Momordiceae</taxon>
        <taxon>Momordica</taxon>
    </lineage>
</organism>
<evidence type="ECO:0000256" key="2">
    <source>
        <dbReference type="SAM" id="MobiDB-lite"/>
    </source>
</evidence>
<dbReference type="Proteomes" id="UP000504603">
    <property type="component" value="Unplaced"/>
</dbReference>
<evidence type="ECO:0000313" key="3">
    <source>
        <dbReference type="Proteomes" id="UP000504603"/>
    </source>
</evidence>
<feature type="compositionally biased region" description="Basic and acidic residues" evidence="2">
    <location>
        <begin position="213"/>
        <end position="228"/>
    </location>
</feature>
<proteinExistence type="inferred from homology"/>
<feature type="transmembrane region" description="Helical" evidence="1">
    <location>
        <begin position="39"/>
        <end position="59"/>
    </location>
</feature>
<dbReference type="KEGG" id="mcha:111007692"/>
<gene>
    <name evidence="4" type="primary">LOC111007692</name>
</gene>
<dbReference type="GeneID" id="111007692"/>
<feature type="transmembrane region" description="Helical" evidence="1">
    <location>
        <begin position="7"/>
        <end position="27"/>
    </location>
</feature>
<evidence type="ECO:0000256" key="1">
    <source>
        <dbReference type="RuleBase" id="RU362006"/>
    </source>
</evidence>
<comment type="subcellular location">
    <subcellularLocation>
        <location evidence="1">Membrane</location>
        <topology evidence="1">Multi-pass membrane protein</topology>
    </subcellularLocation>
</comment>
<feature type="compositionally biased region" description="Basic and acidic residues" evidence="2">
    <location>
        <begin position="183"/>
        <end position="199"/>
    </location>
</feature>
<dbReference type="GO" id="GO:0016020">
    <property type="term" value="C:membrane"/>
    <property type="evidence" value="ECO:0007669"/>
    <property type="project" value="UniProtKB-SubCell"/>
</dbReference>
<feature type="region of interest" description="Disordered" evidence="2">
    <location>
        <begin position="155"/>
        <end position="232"/>
    </location>
</feature>
<dbReference type="PANTHER" id="PTHR12300:SF117">
    <property type="entry name" value="LP05237P-RELATED"/>
    <property type="match status" value="1"/>
</dbReference>
<evidence type="ECO:0000313" key="4">
    <source>
        <dbReference type="RefSeq" id="XP_022135839.1"/>
    </source>
</evidence>
<keyword evidence="1" id="KW-1133">Transmembrane helix</keyword>
<keyword evidence="1" id="KW-0472">Membrane</keyword>
<keyword evidence="3" id="KW-1185">Reference proteome</keyword>